<dbReference type="OrthoDB" id="6166718at2"/>
<accession>A0A437M249</accession>
<protein>
    <submittedName>
        <fullName evidence="6">IclR family transcriptional regulator</fullName>
    </submittedName>
</protein>
<proteinExistence type="predicted"/>
<reference evidence="6 7" key="1">
    <citation type="submission" date="2019-01" db="EMBL/GenBank/DDBJ databases">
        <authorList>
            <person name="Chen W.-M."/>
        </authorList>
    </citation>
    <scope>NUCLEOTIDE SEQUENCE [LARGE SCALE GENOMIC DNA]</scope>
    <source>
        <strain evidence="6 7">CCP-6</strain>
    </source>
</reference>
<dbReference type="Proteomes" id="UP000282957">
    <property type="component" value="Unassembled WGS sequence"/>
</dbReference>
<dbReference type="Pfam" id="PF09339">
    <property type="entry name" value="HTH_IclR"/>
    <property type="match status" value="1"/>
</dbReference>
<dbReference type="PANTHER" id="PTHR30136:SF39">
    <property type="entry name" value="TRANSCRIPTIONAL REGULATORY PROTEIN"/>
    <property type="match status" value="1"/>
</dbReference>
<name>A0A437M249_9PROT</name>
<dbReference type="PROSITE" id="PS51078">
    <property type="entry name" value="ICLR_ED"/>
    <property type="match status" value="1"/>
</dbReference>
<dbReference type="SMART" id="SM00346">
    <property type="entry name" value="HTH_ICLR"/>
    <property type="match status" value="1"/>
</dbReference>
<dbReference type="InterPro" id="IPR050707">
    <property type="entry name" value="HTH_MetabolicPath_Reg"/>
</dbReference>
<dbReference type="InterPro" id="IPR029016">
    <property type="entry name" value="GAF-like_dom_sf"/>
</dbReference>
<dbReference type="GO" id="GO:0003700">
    <property type="term" value="F:DNA-binding transcription factor activity"/>
    <property type="evidence" value="ECO:0007669"/>
    <property type="project" value="TreeGrafter"/>
</dbReference>
<dbReference type="SUPFAM" id="SSF46785">
    <property type="entry name" value="Winged helix' DNA-binding domain"/>
    <property type="match status" value="1"/>
</dbReference>
<dbReference type="GO" id="GO:0003677">
    <property type="term" value="F:DNA binding"/>
    <property type="evidence" value="ECO:0007669"/>
    <property type="project" value="UniProtKB-KW"/>
</dbReference>
<dbReference type="InterPro" id="IPR014757">
    <property type="entry name" value="Tscrpt_reg_IclR_C"/>
</dbReference>
<dbReference type="GO" id="GO:0045892">
    <property type="term" value="P:negative regulation of DNA-templated transcription"/>
    <property type="evidence" value="ECO:0007669"/>
    <property type="project" value="TreeGrafter"/>
</dbReference>
<feature type="domain" description="IclR-ED" evidence="5">
    <location>
        <begin position="76"/>
        <end position="231"/>
    </location>
</feature>
<evidence type="ECO:0000256" key="3">
    <source>
        <dbReference type="ARBA" id="ARBA00023163"/>
    </source>
</evidence>
<dbReference type="Gene3D" id="1.10.10.10">
    <property type="entry name" value="Winged helix-like DNA-binding domain superfamily/Winged helix DNA-binding domain"/>
    <property type="match status" value="1"/>
</dbReference>
<dbReference type="PROSITE" id="PS51077">
    <property type="entry name" value="HTH_ICLR"/>
    <property type="match status" value="1"/>
</dbReference>
<dbReference type="Gene3D" id="3.30.450.40">
    <property type="match status" value="2"/>
</dbReference>
<dbReference type="EMBL" id="SACL01000009">
    <property type="protein sequence ID" value="RVT91771.1"/>
    <property type="molecule type" value="Genomic_DNA"/>
</dbReference>
<comment type="caution">
    <text evidence="6">The sequence shown here is derived from an EMBL/GenBank/DDBJ whole genome shotgun (WGS) entry which is preliminary data.</text>
</comment>
<dbReference type="InterPro" id="IPR036390">
    <property type="entry name" value="WH_DNA-bd_sf"/>
</dbReference>
<keyword evidence="7" id="KW-1185">Reference proteome</keyword>
<dbReference type="RefSeq" id="WP_127789518.1">
    <property type="nucleotide sequence ID" value="NZ_SACL01000009.1"/>
</dbReference>
<feature type="domain" description="HTH iclR-type" evidence="4">
    <location>
        <begin position="14"/>
        <end position="75"/>
    </location>
</feature>
<dbReference type="InterPro" id="IPR036388">
    <property type="entry name" value="WH-like_DNA-bd_sf"/>
</dbReference>
<evidence type="ECO:0000256" key="1">
    <source>
        <dbReference type="ARBA" id="ARBA00023015"/>
    </source>
</evidence>
<dbReference type="InterPro" id="IPR005471">
    <property type="entry name" value="Tscrpt_reg_IclR_N"/>
</dbReference>
<evidence type="ECO:0000256" key="2">
    <source>
        <dbReference type="ARBA" id="ARBA00023125"/>
    </source>
</evidence>
<dbReference type="AlphaFoldDB" id="A0A437M249"/>
<evidence type="ECO:0000313" key="6">
    <source>
        <dbReference type="EMBL" id="RVT91771.1"/>
    </source>
</evidence>
<evidence type="ECO:0000259" key="4">
    <source>
        <dbReference type="PROSITE" id="PS51077"/>
    </source>
</evidence>
<dbReference type="PANTHER" id="PTHR30136">
    <property type="entry name" value="HELIX-TURN-HELIX TRANSCRIPTIONAL REGULATOR, ICLR FAMILY"/>
    <property type="match status" value="1"/>
</dbReference>
<keyword evidence="2" id="KW-0238">DNA-binding</keyword>
<keyword evidence="3" id="KW-0804">Transcription</keyword>
<evidence type="ECO:0000259" key="5">
    <source>
        <dbReference type="PROSITE" id="PS51078"/>
    </source>
</evidence>
<dbReference type="SUPFAM" id="SSF55781">
    <property type="entry name" value="GAF domain-like"/>
    <property type="match status" value="1"/>
</dbReference>
<organism evidence="6 7">
    <name type="scientific">Rhodovarius crocodyli</name>
    <dbReference type="NCBI Taxonomy" id="1979269"/>
    <lineage>
        <taxon>Bacteria</taxon>
        <taxon>Pseudomonadati</taxon>
        <taxon>Pseudomonadota</taxon>
        <taxon>Alphaproteobacteria</taxon>
        <taxon>Acetobacterales</taxon>
        <taxon>Roseomonadaceae</taxon>
        <taxon>Rhodovarius</taxon>
    </lineage>
</organism>
<keyword evidence="1" id="KW-0805">Transcription regulation</keyword>
<gene>
    <name evidence="6" type="ORF">EOD42_20855</name>
</gene>
<evidence type="ECO:0000313" key="7">
    <source>
        <dbReference type="Proteomes" id="UP000282957"/>
    </source>
</evidence>
<sequence>MSASIRRKPNLEGVAAAGRALTILSAFRKGDDTVSLSELAERTGIVKSTIMRLALTLEGHGFLIGQPNGSYRLGAELLRLGSLYQDSFRLDVLLMPRLEMLAQRTGESASFFIEEGGMRRCLFRVDSPQALRVHVRQGDSLPLDNSAIARVLKQFGPQGVPGQERTIPIYSAGATDPHLAGLAVPVFGPGERFRGSLSITGPLTRLTQQAAQAASGLLVATAVELSTALGGKVPAAMADAVKNETTLR</sequence>